<evidence type="ECO:0000313" key="2">
    <source>
        <dbReference type="Proteomes" id="UP000784294"/>
    </source>
</evidence>
<accession>A0A448WRG0</accession>
<name>A0A448WRG0_9PLAT</name>
<comment type="caution">
    <text evidence="1">The sequence shown here is derived from an EMBL/GenBank/DDBJ whole genome shotgun (WGS) entry which is preliminary data.</text>
</comment>
<dbReference type="EMBL" id="CAAALY010036665">
    <property type="protein sequence ID" value="VEL18355.1"/>
    <property type="molecule type" value="Genomic_DNA"/>
</dbReference>
<gene>
    <name evidence="1" type="ORF">PXEA_LOCUS11795</name>
</gene>
<dbReference type="Proteomes" id="UP000784294">
    <property type="component" value="Unassembled WGS sequence"/>
</dbReference>
<reference evidence="1" key="1">
    <citation type="submission" date="2018-11" db="EMBL/GenBank/DDBJ databases">
        <authorList>
            <consortium name="Pathogen Informatics"/>
        </authorList>
    </citation>
    <scope>NUCLEOTIDE SEQUENCE</scope>
</reference>
<protein>
    <submittedName>
        <fullName evidence="1">Uncharacterized protein</fullName>
    </submittedName>
</protein>
<evidence type="ECO:0000313" key="1">
    <source>
        <dbReference type="EMBL" id="VEL18355.1"/>
    </source>
</evidence>
<sequence length="160" mass="17531">MFSSDQLTSGVERRLDALQMASGTGGGEVYASLNPFCNHTLLGEIRGLRIESSTDDIRSISRASPNALVIGSSLICICDCISRSDLRLRITALNLRQHPWQSLPTSSTEAMRLCFRADSKSTSSICVVPLQHPIYCYLWVDCIAPAPSFLSILLIKHSLC</sequence>
<dbReference type="AlphaFoldDB" id="A0A448WRG0"/>
<proteinExistence type="predicted"/>
<organism evidence="1 2">
    <name type="scientific">Protopolystoma xenopodis</name>
    <dbReference type="NCBI Taxonomy" id="117903"/>
    <lineage>
        <taxon>Eukaryota</taxon>
        <taxon>Metazoa</taxon>
        <taxon>Spiralia</taxon>
        <taxon>Lophotrochozoa</taxon>
        <taxon>Platyhelminthes</taxon>
        <taxon>Monogenea</taxon>
        <taxon>Polyopisthocotylea</taxon>
        <taxon>Polystomatidea</taxon>
        <taxon>Polystomatidae</taxon>
        <taxon>Protopolystoma</taxon>
    </lineage>
</organism>
<keyword evidence="2" id="KW-1185">Reference proteome</keyword>